<sequence length="447" mass="48303">MVSDAQAHQEASRGFRPNPGGSSVGPVRRTRPGHRSAQAASASGLKGRRVASKTLTERLTDVGAITLLPYGMSETPDSTLEVPNFIMNNPTYPTVAETERLRAAGLVCSSVQVNSAWSSTECNDFFRRLFPRQFDFMDALNGWDDPSSFRGSHVALCMRNRGKLIPMHGNGITGGDLIRARSGRGQANSVSYIHLVTRVAIEPAIYKNLTLAITHIHDNTYPQYHAQVTGDGDGANTPATVMDSDQEPSFADIVGDGYALDQPRDKGKAKAKVPSYSLSSRRTPLFDPSSSDDEEVSADDFFPKPSASIKTSTGTPVRHSQRLANKAVPKPASKTTSKPAVSTTLFGTTTPIASTKKRIRSPSPPSSAQPSKRMRRHSPTFLDGVGTSEEPIFIPSDDEWFPLFMANTTASTSTTSSISRKPEGLPTPSKIKNDPWATLNNVDPDKN</sequence>
<reference evidence="2 3" key="1">
    <citation type="journal article" date="2019" name="Nat. Ecol. Evol.">
        <title>Megaphylogeny resolves global patterns of mushroom evolution.</title>
        <authorList>
            <person name="Varga T."/>
            <person name="Krizsan K."/>
            <person name="Foldi C."/>
            <person name="Dima B."/>
            <person name="Sanchez-Garcia M."/>
            <person name="Sanchez-Ramirez S."/>
            <person name="Szollosi G.J."/>
            <person name="Szarkandi J.G."/>
            <person name="Papp V."/>
            <person name="Albert L."/>
            <person name="Andreopoulos W."/>
            <person name="Angelini C."/>
            <person name="Antonin V."/>
            <person name="Barry K.W."/>
            <person name="Bougher N.L."/>
            <person name="Buchanan P."/>
            <person name="Buyck B."/>
            <person name="Bense V."/>
            <person name="Catcheside P."/>
            <person name="Chovatia M."/>
            <person name="Cooper J."/>
            <person name="Damon W."/>
            <person name="Desjardin D."/>
            <person name="Finy P."/>
            <person name="Geml J."/>
            <person name="Haridas S."/>
            <person name="Hughes K."/>
            <person name="Justo A."/>
            <person name="Karasinski D."/>
            <person name="Kautmanova I."/>
            <person name="Kiss B."/>
            <person name="Kocsube S."/>
            <person name="Kotiranta H."/>
            <person name="LaButti K.M."/>
            <person name="Lechner B.E."/>
            <person name="Liimatainen K."/>
            <person name="Lipzen A."/>
            <person name="Lukacs Z."/>
            <person name="Mihaltcheva S."/>
            <person name="Morgado L.N."/>
            <person name="Niskanen T."/>
            <person name="Noordeloos M.E."/>
            <person name="Ohm R.A."/>
            <person name="Ortiz-Santana B."/>
            <person name="Ovrebo C."/>
            <person name="Racz N."/>
            <person name="Riley R."/>
            <person name="Savchenko A."/>
            <person name="Shiryaev A."/>
            <person name="Soop K."/>
            <person name="Spirin V."/>
            <person name="Szebenyi C."/>
            <person name="Tomsovsky M."/>
            <person name="Tulloss R.E."/>
            <person name="Uehling J."/>
            <person name="Grigoriev I.V."/>
            <person name="Vagvolgyi C."/>
            <person name="Papp T."/>
            <person name="Martin F.M."/>
            <person name="Miettinen O."/>
            <person name="Hibbett D.S."/>
            <person name="Nagy L.G."/>
        </authorList>
    </citation>
    <scope>NUCLEOTIDE SEQUENCE [LARGE SCALE GENOMIC DNA]</scope>
    <source>
        <strain evidence="2 3">HHB13444</strain>
    </source>
</reference>
<feature type="region of interest" description="Disordered" evidence="1">
    <location>
        <begin position="1"/>
        <end position="49"/>
    </location>
</feature>
<keyword evidence="3" id="KW-1185">Reference proteome</keyword>
<protein>
    <submittedName>
        <fullName evidence="2">Uncharacterized protein</fullName>
    </submittedName>
</protein>
<feature type="compositionally biased region" description="Polar residues" evidence="1">
    <location>
        <begin position="333"/>
        <end position="353"/>
    </location>
</feature>
<dbReference type="EMBL" id="ML212824">
    <property type="protein sequence ID" value="TFK78079.1"/>
    <property type="molecule type" value="Genomic_DNA"/>
</dbReference>
<feature type="region of interest" description="Disordered" evidence="1">
    <location>
        <begin position="225"/>
        <end position="389"/>
    </location>
</feature>
<feature type="compositionally biased region" description="Low complexity" evidence="1">
    <location>
        <begin position="410"/>
        <end position="419"/>
    </location>
</feature>
<proteinExistence type="predicted"/>
<dbReference type="AlphaFoldDB" id="A0A5C3NN39"/>
<evidence type="ECO:0000313" key="2">
    <source>
        <dbReference type="EMBL" id="TFK78079.1"/>
    </source>
</evidence>
<evidence type="ECO:0000313" key="3">
    <source>
        <dbReference type="Proteomes" id="UP000308197"/>
    </source>
</evidence>
<evidence type="ECO:0000256" key="1">
    <source>
        <dbReference type="SAM" id="MobiDB-lite"/>
    </source>
</evidence>
<accession>A0A5C3NN39</accession>
<dbReference type="InParanoid" id="A0A5C3NN39"/>
<organism evidence="2 3">
    <name type="scientific">Polyporus arcularius HHB13444</name>
    <dbReference type="NCBI Taxonomy" id="1314778"/>
    <lineage>
        <taxon>Eukaryota</taxon>
        <taxon>Fungi</taxon>
        <taxon>Dikarya</taxon>
        <taxon>Basidiomycota</taxon>
        <taxon>Agaricomycotina</taxon>
        <taxon>Agaricomycetes</taxon>
        <taxon>Polyporales</taxon>
        <taxon>Polyporaceae</taxon>
        <taxon>Polyporus</taxon>
    </lineage>
</organism>
<name>A0A5C3NN39_9APHY</name>
<feature type="region of interest" description="Disordered" evidence="1">
    <location>
        <begin position="410"/>
        <end position="447"/>
    </location>
</feature>
<gene>
    <name evidence="2" type="ORF">K466DRAFT_607339</name>
</gene>
<dbReference type="Proteomes" id="UP000308197">
    <property type="component" value="Unassembled WGS sequence"/>
</dbReference>